<protein>
    <submittedName>
        <fullName evidence="1">Uncharacterized protein</fullName>
    </submittedName>
</protein>
<dbReference type="GO" id="GO:0005789">
    <property type="term" value="C:endoplasmic reticulum membrane"/>
    <property type="evidence" value="ECO:0007669"/>
    <property type="project" value="TreeGrafter"/>
</dbReference>
<dbReference type="GO" id="GO:0005886">
    <property type="term" value="C:plasma membrane"/>
    <property type="evidence" value="ECO:0007669"/>
    <property type="project" value="TreeGrafter"/>
</dbReference>
<dbReference type="Proteomes" id="UP000663881">
    <property type="component" value="Unassembled WGS sequence"/>
</dbReference>
<feature type="non-terminal residue" evidence="1">
    <location>
        <position position="167"/>
    </location>
</feature>
<name>A0A820M3S3_9BILA</name>
<evidence type="ECO:0000313" key="2">
    <source>
        <dbReference type="Proteomes" id="UP000663881"/>
    </source>
</evidence>
<dbReference type="PANTHER" id="PTHR23085">
    <property type="entry name" value="GH28348P"/>
    <property type="match status" value="1"/>
</dbReference>
<dbReference type="EMBL" id="CAJOAY010023672">
    <property type="protein sequence ID" value="CAF4368002.1"/>
    <property type="molecule type" value="Genomic_DNA"/>
</dbReference>
<sequence>EWFNNKKNGYGVTTFRDGTKEEGKYKNNILVNDKRKPSKLFLLRSSKFRDKIDTSLNNSMKSATNAQQKAEIAMARANNARSKAHSAEIYAKQARSDSVEARVSAKLAAPDFRQPGEDKPQTYIPLDIDRQSDGKLVTSTPINVGVPNGRLPVPSNFVPNTSMSLPS</sequence>
<organism evidence="1 2">
    <name type="scientific">Adineta steineri</name>
    <dbReference type="NCBI Taxonomy" id="433720"/>
    <lineage>
        <taxon>Eukaryota</taxon>
        <taxon>Metazoa</taxon>
        <taxon>Spiralia</taxon>
        <taxon>Gnathifera</taxon>
        <taxon>Rotifera</taxon>
        <taxon>Eurotatoria</taxon>
        <taxon>Bdelloidea</taxon>
        <taxon>Adinetida</taxon>
        <taxon>Adinetidae</taxon>
        <taxon>Adineta</taxon>
    </lineage>
</organism>
<dbReference type="GO" id="GO:0030314">
    <property type="term" value="C:junctional membrane complex"/>
    <property type="evidence" value="ECO:0007669"/>
    <property type="project" value="InterPro"/>
</dbReference>
<accession>A0A820M3S3</accession>
<evidence type="ECO:0000313" key="1">
    <source>
        <dbReference type="EMBL" id="CAF4368002.1"/>
    </source>
</evidence>
<feature type="non-terminal residue" evidence="1">
    <location>
        <position position="1"/>
    </location>
</feature>
<gene>
    <name evidence="1" type="ORF">OKA104_LOCUS49685</name>
</gene>
<reference evidence="1" key="1">
    <citation type="submission" date="2021-02" db="EMBL/GenBank/DDBJ databases">
        <authorList>
            <person name="Nowell W R."/>
        </authorList>
    </citation>
    <scope>NUCLEOTIDE SEQUENCE</scope>
</reference>
<dbReference type="SUPFAM" id="SSF82185">
    <property type="entry name" value="Histone H3 K4-specific methyltransferase SET7/9 N-terminal domain"/>
    <property type="match status" value="1"/>
</dbReference>
<dbReference type="InterPro" id="IPR017191">
    <property type="entry name" value="Junctophilin"/>
</dbReference>
<comment type="caution">
    <text evidence="1">The sequence shown here is derived from an EMBL/GenBank/DDBJ whole genome shotgun (WGS) entry which is preliminary data.</text>
</comment>
<dbReference type="PANTHER" id="PTHR23085:SF16">
    <property type="entry name" value="GH28348P"/>
    <property type="match status" value="1"/>
</dbReference>
<proteinExistence type="predicted"/>
<dbReference type="AlphaFoldDB" id="A0A820M3S3"/>